<organism evidence="2 3">
    <name type="scientific">Biomphalaria glabrata</name>
    <name type="common">Bloodfluke planorb</name>
    <name type="synonym">Freshwater snail</name>
    <dbReference type="NCBI Taxonomy" id="6526"/>
    <lineage>
        <taxon>Eukaryota</taxon>
        <taxon>Metazoa</taxon>
        <taxon>Spiralia</taxon>
        <taxon>Lophotrochozoa</taxon>
        <taxon>Mollusca</taxon>
        <taxon>Gastropoda</taxon>
        <taxon>Heterobranchia</taxon>
        <taxon>Euthyneura</taxon>
        <taxon>Panpulmonata</taxon>
        <taxon>Hygrophila</taxon>
        <taxon>Lymnaeoidea</taxon>
        <taxon>Planorbidae</taxon>
        <taxon>Biomphalaria</taxon>
    </lineage>
</organism>
<protein>
    <submittedName>
        <fullName evidence="2">Uncharacterized protein</fullName>
    </submittedName>
</protein>
<evidence type="ECO:0000256" key="1">
    <source>
        <dbReference type="SAM" id="MobiDB-lite"/>
    </source>
</evidence>
<evidence type="ECO:0000313" key="3">
    <source>
        <dbReference type="Proteomes" id="UP000076420"/>
    </source>
</evidence>
<gene>
    <name evidence="2" type="primary">106057507</name>
</gene>
<dbReference type="VEuPathDB" id="VectorBase:BGLB022314"/>
<dbReference type="Proteomes" id="UP000076420">
    <property type="component" value="Unassembled WGS sequence"/>
</dbReference>
<feature type="region of interest" description="Disordered" evidence="1">
    <location>
        <begin position="116"/>
        <end position="139"/>
    </location>
</feature>
<sequence length="139" mass="15523">MSKEKTRSRSSFSEDTTDTDSHNDTNNPTFSVKNSQMTVGNLNLNIVKKKVVKRYEVESSAEEETTEETDSSTTESVDKTAICDLKPYTRVTTAKPDNSTNVTEIVCVQSGQEAKVKVGQTKLSVHEAKDEQKKKTERK</sequence>
<feature type="compositionally biased region" description="Acidic residues" evidence="1">
    <location>
        <begin position="59"/>
        <end position="70"/>
    </location>
</feature>
<proteinExistence type="predicted"/>
<reference evidence="2" key="1">
    <citation type="submission" date="2020-05" db="UniProtKB">
        <authorList>
            <consortium name="EnsemblMetazoa"/>
        </authorList>
    </citation>
    <scope>IDENTIFICATION</scope>
    <source>
        <strain evidence="2">BB02</strain>
    </source>
</reference>
<name>A0A2C9KQA1_BIOGL</name>
<dbReference type="KEGG" id="bgt:106057507"/>
<evidence type="ECO:0000313" key="2">
    <source>
        <dbReference type="EnsemblMetazoa" id="BGLB022314-PA"/>
    </source>
</evidence>
<dbReference type="AlphaFoldDB" id="A0A2C9KQA1"/>
<accession>A0A2C9KQA1</accession>
<feature type="compositionally biased region" description="Basic and acidic residues" evidence="1">
    <location>
        <begin position="124"/>
        <end position="139"/>
    </location>
</feature>
<dbReference type="EnsemblMetazoa" id="BGLB022314-RA">
    <property type="protein sequence ID" value="BGLB022314-PA"/>
    <property type="gene ID" value="BGLB022314"/>
</dbReference>
<feature type="region of interest" description="Disordered" evidence="1">
    <location>
        <begin position="54"/>
        <end position="77"/>
    </location>
</feature>
<feature type="region of interest" description="Disordered" evidence="1">
    <location>
        <begin position="1"/>
        <end position="36"/>
    </location>
</feature>